<dbReference type="eggNOG" id="COG1835">
    <property type="taxonomic scope" value="Bacteria"/>
</dbReference>
<name>E1JRS0_SOLFR</name>
<evidence type="ECO:0000256" key="5">
    <source>
        <dbReference type="ARBA" id="ARBA00022989"/>
    </source>
</evidence>
<keyword evidence="10" id="KW-0808">Transferase</keyword>
<keyword evidence="3" id="KW-1003">Cell membrane</keyword>
<comment type="caution">
    <text evidence="10">The sequence shown here is derived from an EMBL/GenBank/DDBJ whole genome shotgun (WGS) entry which is preliminary data.</text>
</comment>
<protein>
    <submittedName>
        <fullName evidence="10">Acyltransferase 3</fullName>
    </submittedName>
</protein>
<feature type="region of interest" description="Disordered" evidence="7">
    <location>
        <begin position="371"/>
        <end position="390"/>
    </location>
</feature>
<gene>
    <name evidence="10" type="ORF">DesfrDRAFT_0319</name>
</gene>
<evidence type="ECO:0000256" key="2">
    <source>
        <dbReference type="ARBA" id="ARBA00007400"/>
    </source>
</evidence>
<keyword evidence="11" id="KW-1185">Reference proteome</keyword>
<dbReference type="Pfam" id="PF01757">
    <property type="entry name" value="Acyl_transf_3"/>
    <property type="match status" value="1"/>
</dbReference>
<evidence type="ECO:0000256" key="8">
    <source>
        <dbReference type="SAM" id="Phobius"/>
    </source>
</evidence>
<sequence length="390" mass="42407">MPSLLSLAKPPLGPVRDPIDPDVSARIDVLRAILIGLIVLCHGGRWIGGSVPLASPVVTFVLAMINQGLDCAVIPLFFAISGFLLLRKLEATPAAYGRLLRGKVIAIGVPLLIFNGIWIAWLLGVGSIPFFASKSFVLNAGIVQKLLGIGTPPLNYPLWFLRDLLFVFAATPLFLVFFRWLPLGGLVLLGLWWFLGAPDQDYSLPGFFFAFYAGGLLVRMRVNLRDTAGWDRYVLPLFAGFLVVLGLQPWLGLDAPAQAGLNKAYQIVGVAAFWCISRQRWVKGSRMLHRMAAMSFFVFLTHEPTVSVSQALLMRVWQPASTLGQLVAYPAVGLAAIVGLSLLGWGLALYVPRLFSVLTGAPLRLRFAKPSPEPRVRAGDGPAASEPAKR</sequence>
<organism evidence="10 11">
    <name type="scientific">Solidesulfovibrio fructosivorans JJ]</name>
    <dbReference type="NCBI Taxonomy" id="596151"/>
    <lineage>
        <taxon>Bacteria</taxon>
        <taxon>Pseudomonadati</taxon>
        <taxon>Thermodesulfobacteriota</taxon>
        <taxon>Desulfovibrionia</taxon>
        <taxon>Desulfovibrionales</taxon>
        <taxon>Desulfovibrionaceae</taxon>
        <taxon>Solidesulfovibrio</taxon>
    </lineage>
</organism>
<accession>E1JRS0</accession>
<reference evidence="10 11" key="1">
    <citation type="submission" date="2010-08" db="EMBL/GenBank/DDBJ databases">
        <title>The draft genome of Desulfovibrio fructosovorans JJ.</title>
        <authorList>
            <consortium name="US DOE Joint Genome Institute (JGI-PGF)"/>
            <person name="Lucas S."/>
            <person name="Copeland A."/>
            <person name="Lapidus A."/>
            <person name="Cheng J.-F."/>
            <person name="Bruce D."/>
            <person name="Goodwin L."/>
            <person name="Pitluck S."/>
            <person name="Land M.L."/>
            <person name="Hauser L."/>
            <person name="Chang Y.-J."/>
            <person name="Jeffries C."/>
            <person name="Wall J.D."/>
            <person name="Stahl D.A."/>
            <person name="Arkin A.P."/>
            <person name="Dehal P."/>
            <person name="Stolyar S.M."/>
            <person name="Hazen T.C."/>
            <person name="Woyke T.J."/>
        </authorList>
    </citation>
    <scope>NUCLEOTIDE SEQUENCE [LARGE SCALE GENOMIC DNA]</scope>
    <source>
        <strain evidence="10 11">JJ</strain>
    </source>
</reference>
<comment type="similarity">
    <text evidence="2">Belongs to the acyltransferase 3 family.</text>
</comment>
<feature type="transmembrane region" description="Helical" evidence="8">
    <location>
        <begin position="202"/>
        <end position="222"/>
    </location>
</feature>
<dbReference type="PANTHER" id="PTHR40074">
    <property type="entry name" value="O-ACETYLTRANSFERASE WECH"/>
    <property type="match status" value="1"/>
</dbReference>
<keyword evidence="4 8" id="KW-0812">Transmembrane</keyword>
<dbReference type="Proteomes" id="UP000006250">
    <property type="component" value="Unassembled WGS sequence"/>
</dbReference>
<evidence type="ECO:0000313" key="10">
    <source>
        <dbReference type="EMBL" id="EFL52689.1"/>
    </source>
</evidence>
<feature type="transmembrane region" description="Helical" evidence="8">
    <location>
        <begin position="29"/>
        <end position="48"/>
    </location>
</feature>
<dbReference type="GO" id="GO:0009246">
    <property type="term" value="P:enterobacterial common antigen biosynthetic process"/>
    <property type="evidence" value="ECO:0007669"/>
    <property type="project" value="TreeGrafter"/>
</dbReference>
<dbReference type="GO" id="GO:0016413">
    <property type="term" value="F:O-acetyltransferase activity"/>
    <property type="evidence" value="ECO:0007669"/>
    <property type="project" value="TreeGrafter"/>
</dbReference>
<keyword evidence="6 8" id="KW-0472">Membrane</keyword>
<feature type="transmembrane region" description="Helical" evidence="8">
    <location>
        <begin position="60"/>
        <end position="84"/>
    </location>
</feature>
<dbReference type="PANTHER" id="PTHR40074:SF2">
    <property type="entry name" value="O-ACETYLTRANSFERASE WECH"/>
    <property type="match status" value="1"/>
</dbReference>
<keyword evidence="10" id="KW-0012">Acyltransferase</keyword>
<keyword evidence="5 8" id="KW-1133">Transmembrane helix</keyword>
<dbReference type="STRING" id="596151.DesfrDRAFT_0319"/>
<evidence type="ECO:0000256" key="4">
    <source>
        <dbReference type="ARBA" id="ARBA00022692"/>
    </source>
</evidence>
<proteinExistence type="inferred from homology"/>
<feature type="transmembrane region" description="Helical" evidence="8">
    <location>
        <begin position="159"/>
        <end position="182"/>
    </location>
</feature>
<dbReference type="EMBL" id="AECZ01000002">
    <property type="protein sequence ID" value="EFL52689.1"/>
    <property type="molecule type" value="Genomic_DNA"/>
</dbReference>
<evidence type="ECO:0000256" key="3">
    <source>
        <dbReference type="ARBA" id="ARBA00022475"/>
    </source>
</evidence>
<dbReference type="GO" id="GO:0005886">
    <property type="term" value="C:plasma membrane"/>
    <property type="evidence" value="ECO:0007669"/>
    <property type="project" value="UniProtKB-SubCell"/>
</dbReference>
<evidence type="ECO:0000256" key="1">
    <source>
        <dbReference type="ARBA" id="ARBA00004651"/>
    </source>
</evidence>
<evidence type="ECO:0000256" key="6">
    <source>
        <dbReference type="ARBA" id="ARBA00023136"/>
    </source>
</evidence>
<dbReference type="AlphaFoldDB" id="E1JRS0"/>
<dbReference type="RefSeq" id="WP_005990452.1">
    <property type="nucleotide sequence ID" value="NZ_AECZ01000002.1"/>
</dbReference>
<feature type="domain" description="Acyltransferase 3" evidence="9">
    <location>
        <begin position="26"/>
        <end position="342"/>
    </location>
</feature>
<dbReference type="InterPro" id="IPR002656">
    <property type="entry name" value="Acyl_transf_3_dom"/>
</dbReference>
<feature type="transmembrane region" description="Helical" evidence="8">
    <location>
        <begin position="326"/>
        <end position="351"/>
    </location>
</feature>
<feature type="transmembrane region" description="Helical" evidence="8">
    <location>
        <begin position="130"/>
        <end position="147"/>
    </location>
</feature>
<comment type="subcellular location">
    <subcellularLocation>
        <location evidence="1">Cell membrane</location>
        <topology evidence="1">Multi-pass membrane protein</topology>
    </subcellularLocation>
</comment>
<evidence type="ECO:0000313" key="11">
    <source>
        <dbReference type="Proteomes" id="UP000006250"/>
    </source>
</evidence>
<feature type="transmembrane region" description="Helical" evidence="8">
    <location>
        <begin position="293"/>
        <end position="314"/>
    </location>
</feature>
<evidence type="ECO:0000256" key="7">
    <source>
        <dbReference type="SAM" id="MobiDB-lite"/>
    </source>
</evidence>
<feature type="transmembrane region" description="Helical" evidence="8">
    <location>
        <begin position="104"/>
        <end position="124"/>
    </location>
</feature>
<evidence type="ECO:0000259" key="9">
    <source>
        <dbReference type="Pfam" id="PF01757"/>
    </source>
</evidence>
<feature type="transmembrane region" description="Helical" evidence="8">
    <location>
        <begin position="234"/>
        <end position="252"/>
    </location>
</feature>